<gene>
    <name evidence="1" type="ORF">HDA43_001078</name>
</gene>
<dbReference type="AlphaFoldDB" id="A0A852URT2"/>
<organism evidence="1 2">
    <name type="scientific">Streptosporangium sandarakinum</name>
    <dbReference type="NCBI Taxonomy" id="1260955"/>
    <lineage>
        <taxon>Bacteria</taxon>
        <taxon>Bacillati</taxon>
        <taxon>Actinomycetota</taxon>
        <taxon>Actinomycetes</taxon>
        <taxon>Streptosporangiales</taxon>
        <taxon>Streptosporangiaceae</taxon>
        <taxon>Streptosporangium</taxon>
    </lineage>
</organism>
<sequence>MAEFVGIDPAGARRLIGSMGDAVQRAKALRGPLAASIAEAGSDWPAGPGAETLDGVMRFLDEAQRDLTWRTQTIERIEGTAASAGGLRTAEFAFGDASSARAAGTLAGKRTLAAWRDYLKDPGVDNWEKVQAMLREGRGKTSDAAYSAGLLTALGTDTFAAVFTAVGAHNQNDPRGYSPENLKEAGKDLEPLAEAFASADAAGALPKGLRDHVTDRFPIGDMAALLGLARQSREFVLRAGAKVLQYSGNRDSGKDWNTYWLVKALGQDVAAAQGFLTTGDNATLLLRPEVVNGLPGTDFEKLLAKTLDGALAPGAGDAALRRDAWLAIIDLYSRKNFWPALTEPSPVGQVLAKHVSQYFPEIINVWNRAQDMGGVTEEKAWRIVDSKVIVGFFGGLLQSSAALPSLKAGYGDFLRKIDLGAEHPFGDAVTEAARKKQRNRFYGKVVSAGALASVLFSGLHEADLSQEKSDKAVVELLTLPLDVFLAGAGGKVVDGVIGETSLGKAIDIGEKNSLKDAIEGFLDGDGAGDASELVDSFIDVQVAAFNVSRQSHGHQPLGDSDLRELRTIFAGQLTPVLKSALAARGG</sequence>
<evidence type="ECO:0000313" key="1">
    <source>
        <dbReference type="EMBL" id="NYF38919.1"/>
    </source>
</evidence>
<keyword evidence="2" id="KW-1185">Reference proteome</keyword>
<dbReference type="RefSeq" id="WP_179818607.1">
    <property type="nucleotide sequence ID" value="NZ_JACCCO010000001.1"/>
</dbReference>
<evidence type="ECO:0000313" key="2">
    <source>
        <dbReference type="Proteomes" id="UP000576393"/>
    </source>
</evidence>
<proteinExistence type="predicted"/>
<name>A0A852URT2_9ACTN</name>
<reference evidence="1 2" key="1">
    <citation type="submission" date="2020-07" db="EMBL/GenBank/DDBJ databases">
        <title>Sequencing the genomes of 1000 actinobacteria strains.</title>
        <authorList>
            <person name="Klenk H.-P."/>
        </authorList>
    </citation>
    <scope>NUCLEOTIDE SEQUENCE [LARGE SCALE GENOMIC DNA]</scope>
    <source>
        <strain evidence="1 2">DSM 45763</strain>
    </source>
</reference>
<accession>A0A852URT2</accession>
<dbReference type="Proteomes" id="UP000576393">
    <property type="component" value="Unassembled WGS sequence"/>
</dbReference>
<dbReference type="EMBL" id="JACCCO010000001">
    <property type="protein sequence ID" value="NYF38919.1"/>
    <property type="molecule type" value="Genomic_DNA"/>
</dbReference>
<comment type="caution">
    <text evidence="1">The sequence shown here is derived from an EMBL/GenBank/DDBJ whole genome shotgun (WGS) entry which is preliminary data.</text>
</comment>
<protein>
    <submittedName>
        <fullName evidence="1">Uncharacterized protein</fullName>
    </submittedName>
</protein>